<organism evidence="3 4">
    <name type="scientific">Tachysurus vachellii</name>
    <name type="common">Darkbarbel catfish</name>
    <name type="synonym">Pelteobagrus vachellii</name>
    <dbReference type="NCBI Taxonomy" id="175792"/>
    <lineage>
        <taxon>Eukaryota</taxon>
        <taxon>Metazoa</taxon>
        <taxon>Chordata</taxon>
        <taxon>Craniata</taxon>
        <taxon>Vertebrata</taxon>
        <taxon>Euteleostomi</taxon>
        <taxon>Actinopterygii</taxon>
        <taxon>Neopterygii</taxon>
        <taxon>Teleostei</taxon>
        <taxon>Ostariophysi</taxon>
        <taxon>Siluriformes</taxon>
        <taxon>Bagridae</taxon>
        <taxon>Tachysurus</taxon>
    </lineage>
</organism>
<comment type="similarity">
    <text evidence="1">Belongs to the dynein light chain Tctex-type family.</text>
</comment>
<dbReference type="InterPro" id="IPR038586">
    <property type="entry name" value="Tctex-1-like_sf"/>
</dbReference>
<protein>
    <submittedName>
        <fullName evidence="3">Uncharacterized protein</fullName>
    </submittedName>
</protein>
<dbReference type="PANTHER" id="PTHR21255">
    <property type="entry name" value="T-COMPLEX-ASSOCIATED-TESTIS-EXPRESSED 1/ DYNEIN LIGHT CHAIN"/>
    <property type="match status" value="1"/>
</dbReference>
<dbReference type="PANTHER" id="PTHR21255:SF7">
    <property type="entry name" value="DYNEIN LIGHT CHAIN TCTEX-TYPE PROTEIN 2B"/>
    <property type="match status" value="1"/>
</dbReference>
<proteinExistence type="inferred from homology"/>
<dbReference type="AlphaFoldDB" id="A0AA88TJH4"/>
<dbReference type="InterPro" id="IPR005334">
    <property type="entry name" value="Tctex-1-like"/>
</dbReference>
<comment type="caution">
    <text evidence="3">The sequence shown here is derived from an EMBL/GenBank/DDBJ whole genome shotgun (WGS) entry which is preliminary data.</text>
</comment>
<dbReference type="GO" id="GO:0005737">
    <property type="term" value="C:cytoplasm"/>
    <property type="evidence" value="ECO:0007669"/>
    <property type="project" value="TreeGrafter"/>
</dbReference>
<dbReference type="GO" id="GO:0005868">
    <property type="term" value="C:cytoplasmic dynein complex"/>
    <property type="evidence" value="ECO:0007669"/>
    <property type="project" value="TreeGrafter"/>
</dbReference>
<evidence type="ECO:0000313" key="3">
    <source>
        <dbReference type="EMBL" id="KAK2869286.1"/>
    </source>
</evidence>
<feature type="region of interest" description="Disordered" evidence="2">
    <location>
        <begin position="1"/>
        <end position="33"/>
    </location>
</feature>
<dbReference type="Gene3D" id="3.30.1140.40">
    <property type="entry name" value="Tctex-1"/>
    <property type="match status" value="1"/>
</dbReference>
<dbReference type="Proteomes" id="UP001187315">
    <property type="component" value="Unassembled WGS sequence"/>
</dbReference>
<keyword evidence="4" id="KW-1185">Reference proteome</keyword>
<gene>
    <name evidence="3" type="ORF">Q7C36_001157</name>
</gene>
<name>A0AA88TJH4_TACVA</name>
<dbReference type="EMBL" id="JAVHJS010000001">
    <property type="protein sequence ID" value="KAK2869286.1"/>
    <property type="molecule type" value="Genomic_DNA"/>
</dbReference>
<evidence type="ECO:0000313" key="4">
    <source>
        <dbReference type="Proteomes" id="UP001187315"/>
    </source>
</evidence>
<evidence type="ECO:0000256" key="1">
    <source>
        <dbReference type="ARBA" id="ARBA00005361"/>
    </source>
</evidence>
<dbReference type="CDD" id="cd21451">
    <property type="entry name" value="DLC-like_TCTEX1D"/>
    <property type="match status" value="1"/>
</dbReference>
<accession>A0AA88TJH4</accession>
<dbReference type="Pfam" id="PF03645">
    <property type="entry name" value="Tctex-1"/>
    <property type="match status" value="1"/>
</dbReference>
<dbReference type="GO" id="GO:0007018">
    <property type="term" value="P:microtubule-based movement"/>
    <property type="evidence" value="ECO:0007669"/>
    <property type="project" value="TreeGrafter"/>
</dbReference>
<sequence length="156" mass="17563">MMRETFKPAASTKKRISKRTAKEETPSLSTRPQQAEDVVKEHLMLHQPVSDQRFPSGLVHLLMKHLVDERLTAMEYSPACSAVATKLSDSIKDAAKSLSSGRYKLICHVAIGQLRNSAVSCTSRSIWSADTDTFTEYLFKNQHLFALCVLFVVYQE</sequence>
<reference evidence="3" key="1">
    <citation type="submission" date="2023-08" db="EMBL/GenBank/DDBJ databases">
        <title>Pelteobagrus vachellii genome.</title>
        <authorList>
            <person name="Liu H."/>
        </authorList>
    </citation>
    <scope>NUCLEOTIDE SEQUENCE</scope>
    <source>
        <strain evidence="3">PRFRI_2022a</strain>
        <tissue evidence="3">Muscle</tissue>
    </source>
</reference>
<dbReference type="GO" id="GO:0045505">
    <property type="term" value="F:dynein intermediate chain binding"/>
    <property type="evidence" value="ECO:0007669"/>
    <property type="project" value="TreeGrafter"/>
</dbReference>
<evidence type="ECO:0000256" key="2">
    <source>
        <dbReference type="SAM" id="MobiDB-lite"/>
    </source>
</evidence>